<feature type="compositionally biased region" description="Low complexity" evidence="1">
    <location>
        <begin position="81"/>
        <end position="92"/>
    </location>
</feature>
<gene>
    <name evidence="2" type="ORF">BDZ90DRAFT_171438</name>
</gene>
<dbReference type="EMBL" id="KZ819667">
    <property type="protein sequence ID" value="PWN27772.1"/>
    <property type="molecule type" value="Genomic_DNA"/>
</dbReference>
<dbReference type="AlphaFoldDB" id="A0A316UR47"/>
<keyword evidence="3" id="KW-1185">Reference proteome</keyword>
<dbReference type="Proteomes" id="UP000245884">
    <property type="component" value="Unassembled WGS sequence"/>
</dbReference>
<evidence type="ECO:0000313" key="3">
    <source>
        <dbReference type="Proteomes" id="UP000245884"/>
    </source>
</evidence>
<dbReference type="GeneID" id="37025517"/>
<protein>
    <submittedName>
        <fullName evidence="2">Uncharacterized protein</fullName>
    </submittedName>
</protein>
<evidence type="ECO:0000313" key="2">
    <source>
        <dbReference type="EMBL" id="PWN27772.1"/>
    </source>
</evidence>
<reference evidence="2 3" key="1">
    <citation type="journal article" date="2018" name="Mol. Biol. Evol.">
        <title>Broad Genomic Sampling Reveals a Smut Pathogenic Ancestry of the Fungal Clade Ustilaginomycotina.</title>
        <authorList>
            <person name="Kijpornyongpan T."/>
            <person name="Mondo S.J."/>
            <person name="Barry K."/>
            <person name="Sandor L."/>
            <person name="Lee J."/>
            <person name="Lipzen A."/>
            <person name="Pangilinan J."/>
            <person name="LaButti K."/>
            <person name="Hainaut M."/>
            <person name="Henrissat B."/>
            <person name="Grigoriev I.V."/>
            <person name="Spatafora J.W."/>
            <person name="Aime M.C."/>
        </authorList>
    </citation>
    <scope>NUCLEOTIDE SEQUENCE [LARGE SCALE GENOMIC DNA]</scope>
    <source>
        <strain evidence="2 3">MCA 5214</strain>
    </source>
</reference>
<accession>A0A316UR47</accession>
<sequence>MGPLIGKQVQLRIAASAHLQLSLAPRPCRSHQCPAGVVVGVERRASSVEPSSIRSRSCDSGWLMLMDLSWSDKVRAQLRVASSNSRARAAPASSPPPPPD</sequence>
<dbReference type="RefSeq" id="XP_025362384.1">
    <property type="nucleotide sequence ID" value="XM_025503694.1"/>
</dbReference>
<proteinExistence type="predicted"/>
<organism evidence="2 3">
    <name type="scientific">Jaminaea rosea</name>
    <dbReference type="NCBI Taxonomy" id="1569628"/>
    <lineage>
        <taxon>Eukaryota</taxon>
        <taxon>Fungi</taxon>
        <taxon>Dikarya</taxon>
        <taxon>Basidiomycota</taxon>
        <taxon>Ustilaginomycotina</taxon>
        <taxon>Exobasidiomycetes</taxon>
        <taxon>Microstromatales</taxon>
        <taxon>Microstromatales incertae sedis</taxon>
        <taxon>Jaminaea</taxon>
    </lineage>
</organism>
<evidence type="ECO:0000256" key="1">
    <source>
        <dbReference type="SAM" id="MobiDB-lite"/>
    </source>
</evidence>
<feature type="region of interest" description="Disordered" evidence="1">
    <location>
        <begin position="80"/>
        <end position="100"/>
    </location>
</feature>
<name>A0A316UR47_9BASI</name>